<gene>
    <name evidence="1" type="ORF">LOK49_LG07G00322</name>
</gene>
<sequence>MELDDLNKNLEELRKINEKEEKRVQFHSNRAEFLAASILIFQALIYHSILYTTTTTTTTTIQCKNLWIPFTLSLLPFTLFFFPFLDAATSFFRFQYRLDLNHIEQQMLVDKIRSARLSRSVNVGDGDPMKHEVLKPDVVQLLKRIFCIGFAIFVLIAFEVVMLIACRSILCDADSMFEVTVSVGSVFTALIGGSNTQLGFSIPWM</sequence>
<keyword evidence="2" id="KW-1185">Reference proteome</keyword>
<accession>A0ACC0H5H5</accession>
<dbReference type="EMBL" id="CM045764">
    <property type="protein sequence ID" value="KAI8008053.1"/>
    <property type="molecule type" value="Genomic_DNA"/>
</dbReference>
<comment type="caution">
    <text evidence="1">The sequence shown here is derived from an EMBL/GenBank/DDBJ whole genome shotgun (WGS) entry which is preliminary data.</text>
</comment>
<dbReference type="Proteomes" id="UP001060215">
    <property type="component" value="Chromosome 7"/>
</dbReference>
<reference evidence="1 2" key="1">
    <citation type="journal article" date="2022" name="Plant J.">
        <title>Chromosome-level genome of Camellia lanceoleosa provides a valuable resource for understanding genome evolution and self-incompatibility.</title>
        <authorList>
            <person name="Gong W."/>
            <person name="Xiao S."/>
            <person name="Wang L."/>
            <person name="Liao Z."/>
            <person name="Chang Y."/>
            <person name="Mo W."/>
            <person name="Hu G."/>
            <person name="Li W."/>
            <person name="Zhao G."/>
            <person name="Zhu H."/>
            <person name="Hu X."/>
            <person name="Ji K."/>
            <person name="Xiang X."/>
            <person name="Song Q."/>
            <person name="Yuan D."/>
            <person name="Jin S."/>
            <person name="Zhang L."/>
        </authorList>
    </citation>
    <scope>NUCLEOTIDE SEQUENCE [LARGE SCALE GENOMIC DNA]</scope>
    <source>
        <strain evidence="1">SQ_2022a</strain>
    </source>
</reference>
<name>A0ACC0H5H5_9ERIC</name>
<proteinExistence type="predicted"/>
<protein>
    <submittedName>
        <fullName evidence="1">Uncharacterized protein</fullName>
    </submittedName>
</protein>
<organism evidence="1 2">
    <name type="scientific">Camellia lanceoleosa</name>
    <dbReference type="NCBI Taxonomy" id="1840588"/>
    <lineage>
        <taxon>Eukaryota</taxon>
        <taxon>Viridiplantae</taxon>
        <taxon>Streptophyta</taxon>
        <taxon>Embryophyta</taxon>
        <taxon>Tracheophyta</taxon>
        <taxon>Spermatophyta</taxon>
        <taxon>Magnoliopsida</taxon>
        <taxon>eudicotyledons</taxon>
        <taxon>Gunneridae</taxon>
        <taxon>Pentapetalae</taxon>
        <taxon>asterids</taxon>
        <taxon>Ericales</taxon>
        <taxon>Theaceae</taxon>
        <taxon>Camellia</taxon>
    </lineage>
</organism>
<evidence type="ECO:0000313" key="2">
    <source>
        <dbReference type="Proteomes" id="UP001060215"/>
    </source>
</evidence>
<evidence type="ECO:0000313" key="1">
    <source>
        <dbReference type="EMBL" id="KAI8008053.1"/>
    </source>
</evidence>